<keyword evidence="3" id="KW-1185">Reference proteome</keyword>
<name>A0A2A2LA45_9BILA</name>
<dbReference type="Proteomes" id="UP000218231">
    <property type="component" value="Unassembled WGS sequence"/>
</dbReference>
<evidence type="ECO:0000313" key="3">
    <source>
        <dbReference type="Proteomes" id="UP000218231"/>
    </source>
</evidence>
<reference evidence="2 3" key="1">
    <citation type="journal article" date="2017" name="Curr. Biol.">
        <title>Genome architecture and evolution of a unichromosomal asexual nematode.</title>
        <authorList>
            <person name="Fradin H."/>
            <person name="Zegar C."/>
            <person name="Gutwein M."/>
            <person name="Lucas J."/>
            <person name="Kovtun M."/>
            <person name="Corcoran D."/>
            <person name="Baugh L.R."/>
            <person name="Kiontke K."/>
            <person name="Gunsalus K."/>
            <person name="Fitch D.H."/>
            <person name="Piano F."/>
        </authorList>
    </citation>
    <scope>NUCLEOTIDE SEQUENCE [LARGE SCALE GENOMIC DNA]</scope>
    <source>
        <strain evidence="2">PF1309</strain>
    </source>
</reference>
<dbReference type="EMBL" id="LIAE01007015">
    <property type="protein sequence ID" value="PAV82917.1"/>
    <property type="molecule type" value="Genomic_DNA"/>
</dbReference>
<feature type="chain" id="PRO_5012223422" evidence="1">
    <location>
        <begin position="20"/>
        <end position="181"/>
    </location>
</feature>
<dbReference type="AlphaFoldDB" id="A0A2A2LA45"/>
<sequence>MHILIILFICYPLYNLSFAFPLNSDSETYLRPVKEIGNMPPPNVKIRSRMMSALNGGGLIILNKNKKHTSKTAKHKQVNSVLAAGLTEQPITAASQMTTESSLTTVQLPIMADYAIKPLLQTNFIDSKGRVLQNVVSIPIRVSESIKKKSPKPVVTQVEVDPVENRQVTVKFGPSSDRSII</sequence>
<evidence type="ECO:0000313" key="2">
    <source>
        <dbReference type="EMBL" id="PAV82917.1"/>
    </source>
</evidence>
<proteinExistence type="predicted"/>
<protein>
    <submittedName>
        <fullName evidence="2">Uncharacterized protein</fullName>
    </submittedName>
</protein>
<feature type="signal peptide" evidence="1">
    <location>
        <begin position="1"/>
        <end position="19"/>
    </location>
</feature>
<comment type="caution">
    <text evidence="2">The sequence shown here is derived from an EMBL/GenBank/DDBJ whole genome shotgun (WGS) entry which is preliminary data.</text>
</comment>
<gene>
    <name evidence="2" type="ORF">WR25_06343</name>
</gene>
<accession>A0A2A2LA45</accession>
<organism evidence="2 3">
    <name type="scientific">Diploscapter pachys</name>
    <dbReference type="NCBI Taxonomy" id="2018661"/>
    <lineage>
        <taxon>Eukaryota</taxon>
        <taxon>Metazoa</taxon>
        <taxon>Ecdysozoa</taxon>
        <taxon>Nematoda</taxon>
        <taxon>Chromadorea</taxon>
        <taxon>Rhabditida</taxon>
        <taxon>Rhabditina</taxon>
        <taxon>Rhabditomorpha</taxon>
        <taxon>Rhabditoidea</taxon>
        <taxon>Rhabditidae</taxon>
        <taxon>Diploscapter</taxon>
    </lineage>
</organism>
<evidence type="ECO:0000256" key="1">
    <source>
        <dbReference type="SAM" id="SignalP"/>
    </source>
</evidence>
<dbReference type="OrthoDB" id="5842817at2759"/>
<dbReference type="STRING" id="2018661.A0A2A2LA45"/>
<keyword evidence="1" id="KW-0732">Signal</keyword>